<accession>A0AAD4VIQ9</accession>
<organism evidence="7 8">
    <name type="scientific">Prunus dulcis</name>
    <name type="common">Almond</name>
    <name type="synonym">Amygdalus dulcis</name>
    <dbReference type="NCBI Taxonomy" id="3755"/>
    <lineage>
        <taxon>Eukaryota</taxon>
        <taxon>Viridiplantae</taxon>
        <taxon>Streptophyta</taxon>
        <taxon>Embryophyta</taxon>
        <taxon>Tracheophyta</taxon>
        <taxon>Spermatophyta</taxon>
        <taxon>Magnoliopsida</taxon>
        <taxon>eudicotyledons</taxon>
        <taxon>Gunneridae</taxon>
        <taxon>Pentapetalae</taxon>
        <taxon>rosids</taxon>
        <taxon>fabids</taxon>
        <taxon>Rosales</taxon>
        <taxon>Rosaceae</taxon>
        <taxon>Amygdaloideae</taxon>
        <taxon>Amygdaleae</taxon>
        <taxon>Prunus</taxon>
    </lineage>
</organism>
<dbReference type="PROSITE" id="PS51195">
    <property type="entry name" value="Q_MOTIF"/>
    <property type="match status" value="1"/>
</dbReference>
<dbReference type="AlphaFoldDB" id="A0AAD4VIQ9"/>
<evidence type="ECO:0000313" key="8">
    <source>
        <dbReference type="Proteomes" id="UP001054821"/>
    </source>
</evidence>
<keyword evidence="2" id="KW-0378">Hydrolase</keyword>
<evidence type="ECO:0000256" key="1">
    <source>
        <dbReference type="ARBA" id="ARBA00022741"/>
    </source>
</evidence>
<evidence type="ECO:0000313" key="7">
    <source>
        <dbReference type="EMBL" id="KAI5324721.1"/>
    </source>
</evidence>
<sequence length="135" mass="14736">MEVENFGGLGLTEKVLAAVRKMGIEVPIEIQCIGIPMVLEGKTVVIGSHTGSSKTLAYMLPLAQGVVGFGHVSQRRGGGELDGIGVNVEERKMRVWRTQLELLVKLKDVIASKKKFTDPIAIEDRVQARLQLKTL</sequence>
<gene>
    <name evidence="7" type="ORF">L3X38_033794</name>
</gene>
<dbReference type="GO" id="GO:0003724">
    <property type="term" value="F:RNA helicase activity"/>
    <property type="evidence" value="ECO:0007669"/>
    <property type="project" value="InterPro"/>
</dbReference>
<keyword evidence="3" id="KW-0347">Helicase</keyword>
<protein>
    <recommendedName>
        <fullName evidence="6">DEAD-box RNA helicase Q domain-containing protein</fullName>
    </recommendedName>
</protein>
<dbReference type="GO" id="GO:0016787">
    <property type="term" value="F:hydrolase activity"/>
    <property type="evidence" value="ECO:0007669"/>
    <property type="project" value="UniProtKB-KW"/>
</dbReference>
<reference evidence="7 8" key="1">
    <citation type="journal article" date="2022" name="G3 (Bethesda)">
        <title>Whole-genome sequence and methylome profiling of the almond [Prunus dulcis (Mill.) D.A. Webb] cultivar 'Nonpareil'.</title>
        <authorList>
            <person name="D'Amico-Willman K.M."/>
            <person name="Ouma W.Z."/>
            <person name="Meulia T."/>
            <person name="Sideli G.M."/>
            <person name="Gradziel T.M."/>
            <person name="Fresnedo-Ramirez J."/>
        </authorList>
    </citation>
    <scope>NUCLEOTIDE SEQUENCE [LARGE SCALE GENOMIC DNA]</scope>
    <source>
        <strain evidence="7">Clone GOH B32 T37-40</strain>
    </source>
</reference>
<dbReference type="Proteomes" id="UP001054821">
    <property type="component" value="Chromosome 6"/>
</dbReference>
<evidence type="ECO:0000259" key="6">
    <source>
        <dbReference type="PROSITE" id="PS51195"/>
    </source>
</evidence>
<feature type="domain" description="DEAD-box RNA helicase Q" evidence="6">
    <location>
        <begin position="4"/>
        <end position="32"/>
    </location>
</feature>
<dbReference type="InterPro" id="IPR027417">
    <property type="entry name" value="P-loop_NTPase"/>
</dbReference>
<evidence type="ECO:0000256" key="2">
    <source>
        <dbReference type="ARBA" id="ARBA00022801"/>
    </source>
</evidence>
<keyword evidence="1" id="KW-0547">Nucleotide-binding</keyword>
<feature type="short sequence motif" description="Q motif" evidence="5">
    <location>
        <begin position="4"/>
        <end position="32"/>
    </location>
</feature>
<dbReference type="EMBL" id="JAJFAZ020000006">
    <property type="protein sequence ID" value="KAI5324721.1"/>
    <property type="molecule type" value="Genomic_DNA"/>
</dbReference>
<dbReference type="GO" id="GO:0005524">
    <property type="term" value="F:ATP binding"/>
    <property type="evidence" value="ECO:0007669"/>
    <property type="project" value="UniProtKB-KW"/>
</dbReference>
<dbReference type="SUPFAM" id="SSF52540">
    <property type="entry name" value="P-loop containing nucleoside triphosphate hydrolases"/>
    <property type="match status" value="1"/>
</dbReference>
<keyword evidence="4" id="KW-0067">ATP-binding</keyword>
<dbReference type="InterPro" id="IPR014014">
    <property type="entry name" value="RNA_helicase_DEAD_Q_motif"/>
</dbReference>
<comment type="caution">
    <text evidence="7">The sequence shown here is derived from an EMBL/GenBank/DDBJ whole genome shotgun (WGS) entry which is preliminary data.</text>
</comment>
<keyword evidence="8" id="KW-1185">Reference proteome</keyword>
<evidence type="ECO:0000256" key="4">
    <source>
        <dbReference type="ARBA" id="ARBA00022840"/>
    </source>
</evidence>
<dbReference type="PANTHER" id="PTHR47960">
    <property type="entry name" value="DEAD-BOX ATP-DEPENDENT RNA HELICASE 50"/>
    <property type="match status" value="1"/>
</dbReference>
<dbReference type="Gene3D" id="3.40.50.300">
    <property type="entry name" value="P-loop containing nucleotide triphosphate hydrolases"/>
    <property type="match status" value="1"/>
</dbReference>
<evidence type="ECO:0000256" key="3">
    <source>
        <dbReference type="ARBA" id="ARBA00022806"/>
    </source>
</evidence>
<evidence type="ECO:0000256" key="5">
    <source>
        <dbReference type="PROSITE-ProRule" id="PRU00552"/>
    </source>
</evidence>
<name>A0AAD4VIQ9_PRUDU</name>
<proteinExistence type="predicted"/>